<proteinExistence type="predicted"/>
<keyword evidence="2" id="KW-1185">Reference proteome</keyword>
<gene>
    <name evidence="1" type="ORF">LPC04_03955</name>
</gene>
<protein>
    <submittedName>
        <fullName evidence="1">Uncharacterized protein</fullName>
    </submittedName>
</protein>
<evidence type="ECO:0000313" key="2">
    <source>
        <dbReference type="Proteomes" id="UP001139353"/>
    </source>
</evidence>
<comment type="caution">
    <text evidence="1">The sequence shown here is derived from an EMBL/GenBank/DDBJ whole genome shotgun (WGS) entry which is preliminary data.</text>
</comment>
<dbReference type="RefSeq" id="WP_275680879.1">
    <property type="nucleotide sequence ID" value="NZ_JAJLJH010000001.1"/>
</dbReference>
<name>A0A9X2BXY6_9BURK</name>
<organism evidence="1 2">
    <name type="scientific">Scleromatobacter humisilvae</name>
    <dbReference type="NCBI Taxonomy" id="2897159"/>
    <lineage>
        <taxon>Bacteria</taxon>
        <taxon>Pseudomonadati</taxon>
        <taxon>Pseudomonadota</taxon>
        <taxon>Betaproteobacteria</taxon>
        <taxon>Burkholderiales</taxon>
        <taxon>Sphaerotilaceae</taxon>
        <taxon>Scleromatobacter</taxon>
    </lineage>
</organism>
<dbReference type="AlphaFoldDB" id="A0A9X2BXY6"/>
<dbReference type="Proteomes" id="UP001139353">
    <property type="component" value="Unassembled WGS sequence"/>
</dbReference>
<sequence length="150" mass="16417">MLARVEAHPLSAPVDPLAFECRLADGNCWTLGHAVRVVHEYRRFLVLTQVAGVQVCPSDDVDQAWHLHITRTADYERFCREVVGRFLHHHPAAAGADEHQRHRAMYAATLSHYRRAFCAEAPRDVWPAVDRRFGTAGGCGGGGCGGGCGG</sequence>
<dbReference type="EMBL" id="JAJLJH010000001">
    <property type="protein sequence ID" value="MCK9684857.1"/>
    <property type="molecule type" value="Genomic_DNA"/>
</dbReference>
<evidence type="ECO:0000313" key="1">
    <source>
        <dbReference type="EMBL" id="MCK9684857.1"/>
    </source>
</evidence>
<reference evidence="1" key="1">
    <citation type="submission" date="2021-11" db="EMBL/GenBank/DDBJ databases">
        <title>BS-T2-15 a new species belonging to the Comamonadaceae family isolated from the soil of a French oak forest.</title>
        <authorList>
            <person name="Mieszkin S."/>
            <person name="Alain K."/>
        </authorList>
    </citation>
    <scope>NUCLEOTIDE SEQUENCE</scope>
    <source>
        <strain evidence="1">BS-T2-15</strain>
    </source>
</reference>
<accession>A0A9X2BXY6</accession>